<protein>
    <submittedName>
        <fullName evidence="1">Uncharacterized protein</fullName>
    </submittedName>
</protein>
<proteinExistence type="predicted"/>
<keyword evidence="2" id="KW-1185">Reference proteome</keyword>
<dbReference type="EMBL" id="CP086718">
    <property type="protein sequence ID" value="WOO83204.1"/>
    <property type="molecule type" value="Genomic_DNA"/>
</dbReference>
<evidence type="ECO:0000313" key="2">
    <source>
        <dbReference type="Proteomes" id="UP000827549"/>
    </source>
</evidence>
<dbReference type="GeneID" id="87809903"/>
<dbReference type="Proteomes" id="UP000827549">
    <property type="component" value="Chromosome 5"/>
</dbReference>
<organism evidence="1 2">
    <name type="scientific">Vanrija pseudolonga</name>
    <dbReference type="NCBI Taxonomy" id="143232"/>
    <lineage>
        <taxon>Eukaryota</taxon>
        <taxon>Fungi</taxon>
        <taxon>Dikarya</taxon>
        <taxon>Basidiomycota</taxon>
        <taxon>Agaricomycotina</taxon>
        <taxon>Tremellomycetes</taxon>
        <taxon>Trichosporonales</taxon>
        <taxon>Trichosporonaceae</taxon>
        <taxon>Vanrija</taxon>
    </lineage>
</organism>
<evidence type="ECO:0000313" key="1">
    <source>
        <dbReference type="EMBL" id="WOO83204.1"/>
    </source>
</evidence>
<accession>A0AAF1BNI6</accession>
<name>A0AAF1BNI6_9TREE</name>
<gene>
    <name evidence="1" type="ORF">LOC62_05G006727</name>
</gene>
<reference evidence="1" key="1">
    <citation type="submission" date="2023-10" db="EMBL/GenBank/DDBJ databases">
        <authorList>
            <person name="Noh H."/>
        </authorList>
    </citation>
    <scope>NUCLEOTIDE SEQUENCE</scope>
    <source>
        <strain evidence="1">DUCC4014</strain>
    </source>
</reference>
<sequence>MACCMRRADLHVVKKLLTSIIVCITDSSGTIQGQGLLVFPGRVALETISLPTRERLRTKAYAGMDAPTVCLLPTYIAQSPRMEWLRRLINSIRLFSAPRWQGNPFSDDSTIGQTVDALRRFVKATLQIIRQGIDRYDPLWKVGVLIQSMEHDPIVGKDFMPARLLACYIDPQGRLDYELATLGNVKALLLDDASYIVSAEELLTGHTAPYRLLDHRILPSS</sequence>
<dbReference type="RefSeq" id="XP_062629230.1">
    <property type="nucleotide sequence ID" value="XM_062773246.1"/>
</dbReference>
<dbReference type="AlphaFoldDB" id="A0AAF1BNI6"/>